<dbReference type="Proteomes" id="UP001142055">
    <property type="component" value="Chromosome 1"/>
</dbReference>
<evidence type="ECO:0000256" key="3">
    <source>
        <dbReference type="ARBA" id="ARBA00022989"/>
    </source>
</evidence>
<comment type="caution">
    <text evidence="6">The sequence shown here is derived from an EMBL/GenBank/DDBJ whole genome shotgun (WGS) entry which is preliminary data.</text>
</comment>
<organism evidence="6 7">
    <name type="scientific">Blomia tropicalis</name>
    <name type="common">Mite</name>
    <dbReference type="NCBI Taxonomy" id="40697"/>
    <lineage>
        <taxon>Eukaryota</taxon>
        <taxon>Metazoa</taxon>
        <taxon>Ecdysozoa</taxon>
        <taxon>Arthropoda</taxon>
        <taxon>Chelicerata</taxon>
        <taxon>Arachnida</taxon>
        <taxon>Acari</taxon>
        <taxon>Acariformes</taxon>
        <taxon>Sarcoptiformes</taxon>
        <taxon>Astigmata</taxon>
        <taxon>Glycyphagoidea</taxon>
        <taxon>Echimyopodidae</taxon>
        <taxon>Blomia</taxon>
    </lineage>
</organism>
<evidence type="ECO:0000256" key="5">
    <source>
        <dbReference type="SAM" id="Phobius"/>
    </source>
</evidence>
<feature type="transmembrane region" description="Helical" evidence="5">
    <location>
        <begin position="146"/>
        <end position="167"/>
    </location>
</feature>
<accession>A0A9Q0RPT2</accession>
<dbReference type="PANTHER" id="PTHR12489:SF16">
    <property type="entry name" value="LHFPL TETRASPAN SUBFAMILY MEMBER 6 PROTEIN-RELATED"/>
    <property type="match status" value="1"/>
</dbReference>
<dbReference type="AlphaFoldDB" id="A0A9Q0RPT2"/>
<feature type="transmembrane region" description="Helical" evidence="5">
    <location>
        <begin position="196"/>
        <end position="217"/>
    </location>
</feature>
<comment type="subcellular location">
    <subcellularLocation>
        <location evidence="1">Membrane</location>
        <topology evidence="1">Multi-pass membrane protein</topology>
    </subcellularLocation>
</comment>
<evidence type="ECO:0000256" key="1">
    <source>
        <dbReference type="ARBA" id="ARBA00004141"/>
    </source>
</evidence>
<sequence length="236" mass="26941">MIIQDEEAIELNKRSHRRPPRQLPVRPPRLSFCAYIFWTVCSFVGSLLIGIGYWLPYWIRGTLHQVIDVSFGSFRRCNYPTLDEQGRIQIVFECGRYRTFEDIPSFAWKVSTILIGLGAASSLLVAFILFFAFCMPHSLRSTNARVLVNFQLVSFLLVLSGCALYPLGWGNQEVRDVCGTKTMAYEIGTCSLSDSAYMMGIGLLFLLFCLILGLISVRKIRRQSEKQYNNLVILDR</sequence>
<evidence type="ECO:0000256" key="4">
    <source>
        <dbReference type="ARBA" id="ARBA00023136"/>
    </source>
</evidence>
<dbReference type="Pfam" id="PF10242">
    <property type="entry name" value="L_HMGIC_fpl"/>
    <property type="match status" value="1"/>
</dbReference>
<keyword evidence="7" id="KW-1185">Reference proteome</keyword>
<keyword evidence="4 5" id="KW-0472">Membrane</keyword>
<feature type="transmembrane region" description="Helical" evidence="5">
    <location>
        <begin position="113"/>
        <end position="134"/>
    </location>
</feature>
<dbReference type="EMBL" id="JAPWDV010000001">
    <property type="protein sequence ID" value="KAJ6222051.1"/>
    <property type="molecule type" value="Genomic_DNA"/>
</dbReference>
<evidence type="ECO:0000313" key="7">
    <source>
        <dbReference type="Proteomes" id="UP001142055"/>
    </source>
</evidence>
<gene>
    <name evidence="6" type="ORF">RDWZM_000596</name>
</gene>
<evidence type="ECO:0000256" key="2">
    <source>
        <dbReference type="ARBA" id="ARBA00022692"/>
    </source>
</evidence>
<keyword evidence="3 5" id="KW-1133">Transmembrane helix</keyword>
<feature type="transmembrane region" description="Helical" evidence="5">
    <location>
        <begin position="32"/>
        <end position="55"/>
    </location>
</feature>
<name>A0A9Q0RPT2_BLOTA</name>
<dbReference type="PANTHER" id="PTHR12489">
    <property type="entry name" value="LIPOMA HMGIC FUSION PARTNER-LIKE PROTEIN"/>
    <property type="match status" value="1"/>
</dbReference>
<proteinExistence type="predicted"/>
<dbReference type="Gene3D" id="1.20.140.150">
    <property type="match status" value="1"/>
</dbReference>
<dbReference type="OMA" id="QWRICTV"/>
<dbReference type="InterPro" id="IPR019372">
    <property type="entry name" value="LHFPL"/>
</dbReference>
<evidence type="ECO:0000313" key="6">
    <source>
        <dbReference type="EMBL" id="KAJ6222051.1"/>
    </source>
</evidence>
<protein>
    <submittedName>
        <fullName evidence="6">Uncharacterized protein</fullName>
    </submittedName>
</protein>
<dbReference type="GO" id="GO:0016020">
    <property type="term" value="C:membrane"/>
    <property type="evidence" value="ECO:0007669"/>
    <property type="project" value="UniProtKB-SubCell"/>
</dbReference>
<keyword evidence="2 5" id="KW-0812">Transmembrane</keyword>
<reference evidence="6" key="1">
    <citation type="submission" date="2022-12" db="EMBL/GenBank/DDBJ databases">
        <title>Genome assemblies of Blomia tropicalis.</title>
        <authorList>
            <person name="Cui Y."/>
        </authorList>
    </citation>
    <scope>NUCLEOTIDE SEQUENCE</scope>
    <source>
        <tissue evidence="6">Adult mites</tissue>
    </source>
</reference>